<evidence type="ECO:0000256" key="3">
    <source>
        <dbReference type="SAM" id="MobiDB-lite"/>
    </source>
</evidence>
<dbReference type="EMBL" id="CAMXCT010006749">
    <property type="protein sequence ID" value="CAI4019422.1"/>
    <property type="molecule type" value="Genomic_DNA"/>
</dbReference>
<keyword evidence="2" id="KW-0175">Coiled coil</keyword>
<name>A0A9P1GQY3_9DINO</name>
<dbReference type="GO" id="GO:0008237">
    <property type="term" value="F:metallopeptidase activity"/>
    <property type="evidence" value="ECO:0007669"/>
    <property type="project" value="InterPro"/>
</dbReference>
<proteinExistence type="predicted"/>
<dbReference type="EMBL" id="CAMXCT020006749">
    <property type="protein sequence ID" value="CAL1172797.1"/>
    <property type="molecule type" value="Genomic_DNA"/>
</dbReference>
<sequence>MFGEAPDKGKCSEVHEAAKGAEGVVEKRGTRQRPLASDAFVRLDADGDSRLTRLSRLSRHGFQGPICVEEHAGYALRKDTLVARLEQHVKAAKKCRCVSVLSILEESNVRGIYRERAERDQDVQFSQKGLPDGCRGLPYSLEDYVRDIREVIRSIRYGLPTAARLLEGAVKGTVLAFDSELHSTQQELASRKASQESMAETQAEIEQLRNDLAATQQQNSELKKQLSMADDIKQAEIRSYQEKIEWLKDELARLHPDDGSVEGVGYLMDTCAKLLMDLEGSECRDTVDTVDLLQVGLSLAKEKHHLDSHTDDGVGLHSHHTRTVLRNNEETTGCPPMYPQCDGLKPICNDSSRNLLRLGTARPESTDMTEATELLIDLTNALKGKAKGAKVQLLVMAMFEHGAYTDDLGYIAERASPEEDTESTLLEMALSDDGNSVHIFKPIMNIRTSDLQSAYAVKSGLGSTLIASLPRLLCEGEANRIIIEAAGLLGDGFFVVDAAALGSSIYVVDAKEFPNNFDITVDYGPMFPLLRVGYTVVLLPEQPMKPRSNDDRLLYFDTQYVNKGNLESRPSEVRKLSELVDSEVSMIWRYNIDALPDQTIRFYVDPSVPKRWRPFFRKGIEVWNDAYTLIERPNAVKAILPEDPDWPSDFELSDARFNTISWDLAPSTVSMGIAKVDPRSGEIIKCDVAMGDSWVKAYLEDLELELLNFSQLAHTASTLKSALLDIDPGDLSTLKKQNRTRQVRMDKDGRKARSFGFAAFLQAIEPVAKDPHELLGSGLQEVVSHEVGHCLGLRHNFKGPMGISRECLENPSCTAKHGTSASVMDYIAMNLPKNSSHMTHVWSPTIGAYDKLAIRYGYTHSASTDAEAAVILKEILREAESLQSCYDEENSYGEDPSCIDYDLSSDPVAHFDGQVSLFAEVQKNLLDTAVLLTQSYQLYGHAVDMILSSLVPEIGFNAASYLGGRNNSYLHKYEDQNDQKRKASEPIPAATQRLALDIVLRLLRPKDQGLLPPDEANAFLVESCSGALCSFDVDDIIRRLRTMLLQEILGHDRLVKLHRQEASSSSAEAFTLSELLSSVVRSVFAAGLDGPISDDERDLQRRFVFIFTSRLVADGSEHAAIMSQLQHYRDFTRQMVETALERLNTSMADNSAKGIPSWNYCADYNQTCECDGLVRLQWPSNVSHEQWGAPVCLPENFDLILDEKTLKKSWCECMPLKVTDALQEQWLFEESARQTTILREMGDYTLSIVKEAGESENDVALHRPGRVIELPDGELVLRPYNVAEQATQVMETDLLKVDVDAPIRFRTPMVRQLLATFQGRDVKKMLVKDLEAEIDRLYTAKTSADNEADAASLPRSELAAFLVEFYLEQFGTVTGAQERVCSILSCIRSLERQAHLAPLPLKVSLFARFLQFCNVKEVLPLPLLNIALQARRFANAGRHKAAEHSGTKPMLSFQGRRPTINQAKDEETQIGIPHAWDAATKALPAGGSVISRRELFAADLSVDSNVGPEMNDFFVLLLIIHDRLRRESAPKMRFLVRDLARNWRQNRLTVTNPGRQMRLTNDARVLGFGTMPRFLEDGEINSLGKVEQIRTTLERSSWETRKAKLRSEAKSQSFVEIVEFRRRLKQKFGIAGSQEDHGCVLFDWQKRWSLEPYAILAQDRSRLANLISGLGSYDQGRRGQGGQGGRGWTPAYSSGGYGAGSNAHNPYEVQMPRFLEAITDATHAEDQSIIVVDKRDDRIVSPFQSWLVSEIMSNAASSINVMTERDQVMPPNSGFHVALFGNYTLDGIKVVIAISIESNTGNPCAGWDESTARALSHPAFQGYRSDTDLTVQQQFVDELFVREANQGKTRLSVVIAVFIGWRVSILSFECGGRTYSVGPGGAVVAGDSTRSRFELRVCNRSSSDAVGNDADRLEFRYRDANNRIDLKCSRTSVPGTWLTVSHISGPTLIRTITSVRENRARVEGPEQTEQFAQLAAIHEGWWSSSVGEDESQVGSLVIFAEDLDQGNFHLQSRSKLLERESEIVPSAALAEMQHATSTPAPSGPPALTAGAWLSGQAEMTDVPSSSHGEGTLVSVNKQMGLELNERSLQDGSKVCKVHILAHTSDLRRDDGQSCVQPSTATIEEVEPEPKGAAVHPSRVPDSTPAPVFTAPAALIALVEVYRRGEILRSARCCLGDRNGTSALGSSGIEGFALDDDAASPDEKFSSFLPALTADDQVINAALLRLDMVNLLADMVSRSAKRVQEEIATDLGYGSAEPPRTGGKRSLDHVVHRAPVPLQVGKKPGGAGSTEVIPSIQDSENLERKRWGLRLKQICERAGASAGVNDPSRCIGLAPAEADRLKQLAFEAGGFRTIRQNVRHWEKFDEWATSHGLRVYPPTIVAVMRYALHLKDQGCGPAVLPSFKYAVGWICKRLAMFCPDLGEARLKAVIDQVHLEKGKGLKEAVPLPPQLVLALEALVPRLVNQGKTAAAITAWWALILIYASLRFDDGVHVAPSSLVMSGDALLGVVWQTKVERKRRGTRFAVPNCSLSGIEWLKIGWDLFQPMISDRDYFIWELKNEKEFTEAPITYSRSLSWLKSFFLLGLMEAKVLNLVQLNELETAEKAVQEVTWHSMRVTMLSEAVKAQVDDKIVGLQANWKDPKQLVLKYARSRKELSVAMVKDMASKLREEWVPDSKQFVIEEEDEEVQGLFPFASMVDRTVYADEAHTPKIALRQIFGRLGLSSDLCRASADAGLLSVEVFAMLGDAAGPVKTSLQTLLPTDALGANAAAQELSLMQLAAVWHSCHALQGQFATRRARMEEDPNKVPEMAQEDHAEFRSRFVTAHPDVILLDAKEPHKKFVEKLSRDFLVHGMVPFYAVAEIRTRADSIVQKSGLSKNAEDLLTISKAEEPDQVTDVQTLLHRVHALFVALEFLDICTYSRAAGPLKYMQELEQFKAECPSLPYLLAADSLVRKKVHRLQAEQRELYSTFEAALLEVLNNHKYLWNDARTKAVLAKVDHKKPEPHDPQDRVVESQDKPSTPSRRQRKRRNKKGGAVDTKDIKQVKKDQFDKKKDKDSKIDKDKRIPESEWKLISQGGANEELAARTVLSRPFWGSMVVPIGPAFLEVFAGEAGLSQAISARGMQILPPIEINTNQFVQISVDILEPQVQQHVIKLIRAKRIARKADGGPPPLRNRMHLWGLPGLAPRDQAKLQLGHEFMLDMCRFGSPHKKPTAVLSNVDLRELALLCDQAERPHSHEPLVGTVLYEGQKVFKTRLAQVYPSALCSAWAQAIAATGMDPLAATFQMVTPAAERKRPVGQEVPWKIHKQRITAEKANSAGYQLKRSALPPILATEMEPGQAVQAALHVIHPFTMDPALDPDLQEVLNLVSSQPQFVLGHRAGALRFWEARAHELLPVTDQWLRQVSDPHLRRLLRGQPDGQPLVLGQCTHVALWQEMLTAARCIDTQLPAALLHGFSIVGAIQRSHRWPALPVHDDGISVHELSDRAWEFFNKVVRNVKKCEVTENTEKIWAATMEDVEEGVTVGPMFSRDEVSAFLGTEQWIPTQRFEVVQKNKVRGVDSATVNGVNMDEKIEGWVLDERKAYRQIGVKPDHRRWSVISLREPSTGKVSFFVMIGHSFGLVSAVYNYNRRSAAITDVLRRIFLVAAFNFYDDRYGFEPSTTCSSALEVAQKVHLWLGAQFDPKKLQQCRDPTILGVTYDLNDMLLKIKPSRKLELEEEISSILECQVFPPGQAGKLRGKLMFGASQLWGKIGSAGDLAAAWLWLIKEGPPRPIEFAKPRTPDFVIFTDGSFPDGSKGSPTLPWIGGVLFQKGAQPLQFGAAVEFSLIEKWIPRKSQIAMVELFATVVALRTFSERLAGSWSLLLVDSEPVQGALVKGYSARENLCELVSVFWNIALELKVQLYIDRVPTDANPADHPSRDRMQVGLCSILYARCGSALDLRAVLATALALQLGILVKKLNFYFWRCEHCSRGRHQGEGLELCFRCAKERFPKLRAPGRSNERSGSSGEH</sequence>
<reference evidence="5" key="1">
    <citation type="submission" date="2022-10" db="EMBL/GenBank/DDBJ databases">
        <authorList>
            <person name="Chen Y."/>
            <person name="Dougan E. K."/>
            <person name="Chan C."/>
            <person name="Rhodes N."/>
            <person name="Thang M."/>
        </authorList>
    </citation>
    <scope>NUCLEOTIDE SEQUENCE</scope>
</reference>
<comment type="caution">
    <text evidence="5">The sequence shown here is derived from an EMBL/GenBank/DDBJ whole genome shotgun (WGS) entry which is preliminary data.</text>
</comment>
<organism evidence="5">
    <name type="scientific">Cladocopium goreaui</name>
    <dbReference type="NCBI Taxonomy" id="2562237"/>
    <lineage>
        <taxon>Eukaryota</taxon>
        <taxon>Sar</taxon>
        <taxon>Alveolata</taxon>
        <taxon>Dinophyceae</taxon>
        <taxon>Suessiales</taxon>
        <taxon>Symbiodiniaceae</taxon>
        <taxon>Cladocopium</taxon>
    </lineage>
</organism>
<evidence type="ECO:0000313" key="7">
    <source>
        <dbReference type="Proteomes" id="UP001152797"/>
    </source>
</evidence>
<evidence type="ECO:0000313" key="6">
    <source>
        <dbReference type="EMBL" id="CAL4806734.1"/>
    </source>
</evidence>
<dbReference type="InterPro" id="IPR024079">
    <property type="entry name" value="MetalloPept_cat_dom_sf"/>
</dbReference>
<dbReference type="Gene3D" id="3.40.390.10">
    <property type="entry name" value="Collagenase (Catalytic Domain)"/>
    <property type="match status" value="1"/>
</dbReference>
<feature type="domain" description="EcxA zinc-binding" evidence="4">
    <location>
        <begin position="769"/>
        <end position="1085"/>
    </location>
</feature>
<feature type="coiled-coil region" evidence="2">
    <location>
        <begin position="191"/>
        <end position="232"/>
    </location>
</feature>
<dbReference type="Gene3D" id="1.10.150.130">
    <property type="match status" value="1"/>
</dbReference>
<protein>
    <recommendedName>
        <fullName evidence="4">EcxA zinc-binding domain-containing protein</fullName>
    </recommendedName>
</protein>
<dbReference type="SUPFAM" id="SSF47823">
    <property type="entry name" value="lambda integrase-like, N-terminal domain"/>
    <property type="match status" value="1"/>
</dbReference>
<dbReference type="InterPro" id="IPR011010">
    <property type="entry name" value="DNA_brk_join_enz"/>
</dbReference>
<evidence type="ECO:0000256" key="1">
    <source>
        <dbReference type="ARBA" id="ARBA00023125"/>
    </source>
</evidence>
<dbReference type="GO" id="GO:0003677">
    <property type="term" value="F:DNA binding"/>
    <property type="evidence" value="ECO:0007669"/>
    <property type="project" value="UniProtKB-KW"/>
</dbReference>
<dbReference type="OrthoDB" id="406838at2759"/>
<dbReference type="Proteomes" id="UP001152797">
    <property type="component" value="Unassembled WGS sequence"/>
</dbReference>
<feature type="compositionally biased region" description="Basic residues" evidence="3">
    <location>
        <begin position="3022"/>
        <end position="3031"/>
    </location>
</feature>
<feature type="compositionally biased region" description="Basic and acidic residues" evidence="3">
    <location>
        <begin position="3036"/>
        <end position="3061"/>
    </location>
</feature>
<dbReference type="InterPro" id="IPR010998">
    <property type="entry name" value="Integrase_recombinase_N"/>
</dbReference>
<dbReference type="PANTHER" id="PTHR38478">
    <property type="entry name" value="PEPTIDASE M1A AND M12B"/>
    <property type="match status" value="1"/>
</dbReference>
<gene>
    <name evidence="5" type="ORF">C1SCF055_LOCUS43924</name>
</gene>
<keyword evidence="7" id="KW-1185">Reference proteome</keyword>
<reference evidence="6 7" key="2">
    <citation type="submission" date="2024-05" db="EMBL/GenBank/DDBJ databases">
        <authorList>
            <person name="Chen Y."/>
            <person name="Shah S."/>
            <person name="Dougan E. K."/>
            <person name="Thang M."/>
            <person name="Chan C."/>
        </authorList>
    </citation>
    <scope>NUCLEOTIDE SEQUENCE [LARGE SCALE GENOMIC DNA]</scope>
</reference>
<dbReference type="SUPFAM" id="SSF55486">
    <property type="entry name" value="Metalloproteases ('zincins'), catalytic domain"/>
    <property type="match status" value="1"/>
</dbReference>
<evidence type="ECO:0000259" key="4">
    <source>
        <dbReference type="Pfam" id="PF16313"/>
    </source>
</evidence>
<feature type="compositionally biased region" description="Basic and acidic residues" evidence="3">
    <location>
        <begin position="2997"/>
        <end position="3015"/>
    </location>
</feature>
<dbReference type="SUPFAM" id="SSF56349">
    <property type="entry name" value="DNA breaking-rejoining enzymes"/>
    <property type="match status" value="1"/>
</dbReference>
<keyword evidence="1" id="KW-0238">DNA-binding</keyword>
<dbReference type="Pfam" id="PF16313">
    <property type="entry name" value="DUF4953"/>
    <property type="match status" value="1"/>
</dbReference>
<evidence type="ECO:0000313" key="5">
    <source>
        <dbReference type="EMBL" id="CAI4019422.1"/>
    </source>
</evidence>
<dbReference type="InterPro" id="IPR032534">
    <property type="entry name" value="EcxA_zinc-bd"/>
</dbReference>
<dbReference type="EMBL" id="CAMXCT030006749">
    <property type="protein sequence ID" value="CAL4806734.1"/>
    <property type="molecule type" value="Genomic_DNA"/>
</dbReference>
<dbReference type="PANTHER" id="PTHR38478:SF1">
    <property type="entry name" value="ZINC DEPENDENT METALLOPROTEASE DOMAIN LIPOPROTEIN"/>
    <property type="match status" value="1"/>
</dbReference>
<evidence type="ECO:0000256" key="2">
    <source>
        <dbReference type="SAM" id="Coils"/>
    </source>
</evidence>
<accession>A0A9P1GQY3</accession>
<feature type="region of interest" description="Disordered" evidence="3">
    <location>
        <begin position="2997"/>
        <end position="3061"/>
    </location>
</feature>